<feature type="chain" id="PRO_5034655517" evidence="2">
    <location>
        <begin position="20"/>
        <end position="98"/>
    </location>
</feature>
<evidence type="ECO:0000313" key="4">
    <source>
        <dbReference type="Proteomes" id="UP000250266"/>
    </source>
</evidence>
<proteinExistence type="inferred from homology"/>
<name>A0A8E2EAI0_9PEZI</name>
<evidence type="ECO:0000313" key="3">
    <source>
        <dbReference type="EMBL" id="OCK80186.1"/>
    </source>
</evidence>
<keyword evidence="4" id="KW-1185">Reference proteome</keyword>
<dbReference type="PANTHER" id="PTHR28288:SF1">
    <property type="entry name" value="INHIBITOR I9 DOMAIN-CONTAINING PROTEIN"/>
    <property type="match status" value="1"/>
</dbReference>
<dbReference type="SUPFAM" id="SSF54897">
    <property type="entry name" value="Protease propeptides/inhibitors"/>
    <property type="match status" value="1"/>
</dbReference>
<dbReference type="GO" id="GO:0004866">
    <property type="term" value="F:endopeptidase inhibitor activity"/>
    <property type="evidence" value="ECO:0007669"/>
    <property type="project" value="UniProtKB-ARBA"/>
</dbReference>
<protein>
    <submittedName>
        <fullName evidence="3">Uncharacterized protein</fullName>
    </submittedName>
</protein>
<dbReference type="AlphaFoldDB" id="A0A8E2EAI0"/>
<dbReference type="PANTHER" id="PTHR28288">
    <property type="entry name" value="PROTEASE B INHIBITOR 2"/>
    <property type="match status" value="1"/>
</dbReference>
<dbReference type="Proteomes" id="UP000250266">
    <property type="component" value="Unassembled WGS sequence"/>
</dbReference>
<evidence type="ECO:0000256" key="2">
    <source>
        <dbReference type="SAM" id="SignalP"/>
    </source>
</evidence>
<evidence type="ECO:0000256" key="1">
    <source>
        <dbReference type="ARBA" id="ARBA00038069"/>
    </source>
</evidence>
<reference evidence="3 4" key="1">
    <citation type="journal article" date="2016" name="Nat. Commun.">
        <title>Ectomycorrhizal ecology is imprinted in the genome of the dominant symbiotic fungus Cenococcum geophilum.</title>
        <authorList>
            <consortium name="DOE Joint Genome Institute"/>
            <person name="Peter M."/>
            <person name="Kohler A."/>
            <person name="Ohm R.A."/>
            <person name="Kuo A."/>
            <person name="Krutzmann J."/>
            <person name="Morin E."/>
            <person name="Arend M."/>
            <person name="Barry K.W."/>
            <person name="Binder M."/>
            <person name="Choi C."/>
            <person name="Clum A."/>
            <person name="Copeland A."/>
            <person name="Grisel N."/>
            <person name="Haridas S."/>
            <person name="Kipfer T."/>
            <person name="LaButti K."/>
            <person name="Lindquist E."/>
            <person name="Lipzen A."/>
            <person name="Maire R."/>
            <person name="Meier B."/>
            <person name="Mihaltcheva S."/>
            <person name="Molinier V."/>
            <person name="Murat C."/>
            <person name="Poggeler S."/>
            <person name="Quandt C.A."/>
            <person name="Sperisen C."/>
            <person name="Tritt A."/>
            <person name="Tisserant E."/>
            <person name="Crous P.W."/>
            <person name="Henrissat B."/>
            <person name="Nehls U."/>
            <person name="Egli S."/>
            <person name="Spatafora J.W."/>
            <person name="Grigoriev I.V."/>
            <person name="Martin F.M."/>
        </authorList>
    </citation>
    <scope>NUCLEOTIDE SEQUENCE [LARGE SCALE GENOMIC DNA]</scope>
    <source>
        <strain evidence="3 4">CBS 459.81</strain>
    </source>
</reference>
<organism evidence="3 4">
    <name type="scientific">Lepidopterella palustris CBS 459.81</name>
    <dbReference type="NCBI Taxonomy" id="1314670"/>
    <lineage>
        <taxon>Eukaryota</taxon>
        <taxon>Fungi</taxon>
        <taxon>Dikarya</taxon>
        <taxon>Ascomycota</taxon>
        <taxon>Pezizomycotina</taxon>
        <taxon>Dothideomycetes</taxon>
        <taxon>Pleosporomycetidae</taxon>
        <taxon>Mytilinidiales</taxon>
        <taxon>Argynnaceae</taxon>
        <taxon>Lepidopterella</taxon>
    </lineage>
</organism>
<keyword evidence="2" id="KW-0732">Signal</keyword>
<comment type="similarity">
    <text evidence="1">Belongs to the protease inhibitor I9 family.</text>
</comment>
<dbReference type="GO" id="GO:0042144">
    <property type="term" value="P:vacuole fusion, non-autophagic"/>
    <property type="evidence" value="ECO:0007669"/>
    <property type="project" value="TreeGrafter"/>
</dbReference>
<dbReference type="EMBL" id="KV744971">
    <property type="protein sequence ID" value="OCK80186.1"/>
    <property type="molecule type" value="Genomic_DNA"/>
</dbReference>
<dbReference type="InterPro" id="IPR037045">
    <property type="entry name" value="S8pro/Inhibitor_I9_sf"/>
</dbReference>
<dbReference type="OrthoDB" id="3888684at2759"/>
<sequence>MRFAILSLLLALLAAYAIAVAPQKSVIVSYPDNTPDSVLSQAKAAIVDAGGIITHEYKIIKAFACNAPAAVLENVQAWGSAYNAVVEDDSVVSINNDE</sequence>
<gene>
    <name evidence="3" type="ORF">K432DRAFT_382465</name>
</gene>
<dbReference type="InterPro" id="IPR052471">
    <property type="entry name" value="PBI_I9"/>
</dbReference>
<dbReference type="FunFam" id="3.30.70.80:FF:000005">
    <property type="entry name" value="Proteinase inhibitor I2B"/>
    <property type="match status" value="1"/>
</dbReference>
<dbReference type="Gene3D" id="3.30.70.80">
    <property type="entry name" value="Peptidase S8 propeptide/proteinase inhibitor I9"/>
    <property type="match status" value="1"/>
</dbReference>
<feature type="signal peptide" evidence="2">
    <location>
        <begin position="1"/>
        <end position="19"/>
    </location>
</feature>
<accession>A0A8E2EAI0</accession>